<comment type="caution">
    <text evidence="3">The sequence shown here is derived from an EMBL/GenBank/DDBJ whole genome shotgun (WGS) entry which is preliminary data.</text>
</comment>
<keyword evidence="2" id="KW-1133">Transmembrane helix</keyword>
<name>A0AAD5ECZ7_UMBRA</name>
<dbReference type="RefSeq" id="XP_051445695.1">
    <property type="nucleotide sequence ID" value="XM_051588099.1"/>
</dbReference>
<protein>
    <submittedName>
        <fullName evidence="3">Uncharacterized protein</fullName>
    </submittedName>
</protein>
<dbReference type="AlphaFoldDB" id="A0AAD5ECZ7"/>
<feature type="region of interest" description="Disordered" evidence="1">
    <location>
        <begin position="89"/>
        <end position="113"/>
    </location>
</feature>
<accession>A0AAD5ECZ7</accession>
<sequence>MEAEKVKKGQKFEGLDDVQKQKIEEISHKVNVLREMAGEKEAGDQTLIGMGAVLDQQHRLVEELKMVQLQLQTLGAPGTEDIASGNIEDIIKPRTPPSSGATDSGSSPDHGRAFESSTQVVLEQLIKRLRDQESQVMNILNGIGRLENGIRSLENLQAENTLKLSTLLSSPKQDNAKKGTSSVTTFIAYFFIAQIVAFAAAFGYYKFRVQQNQKKFM</sequence>
<gene>
    <name evidence="3" type="ORF">K450DRAFT_235526</name>
</gene>
<evidence type="ECO:0000313" key="4">
    <source>
        <dbReference type="Proteomes" id="UP001206595"/>
    </source>
</evidence>
<dbReference type="Proteomes" id="UP001206595">
    <property type="component" value="Unassembled WGS sequence"/>
</dbReference>
<proteinExistence type="predicted"/>
<dbReference type="EMBL" id="MU620910">
    <property type="protein sequence ID" value="KAI8580691.1"/>
    <property type="molecule type" value="Genomic_DNA"/>
</dbReference>
<keyword evidence="4" id="KW-1185">Reference proteome</keyword>
<organism evidence="3 4">
    <name type="scientific">Umbelopsis ramanniana AG</name>
    <dbReference type="NCBI Taxonomy" id="1314678"/>
    <lineage>
        <taxon>Eukaryota</taxon>
        <taxon>Fungi</taxon>
        <taxon>Fungi incertae sedis</taxon>
        <taxon>Mucoromycota</taxon>
        <taxon>Mucoromycotina</taxon>
        <taxon>Umbelopsidomycetes</taxon>
        <taxon>Umbelopsidales</taxon>
        <taxon>Umbelopsidaceae</taxon>
        <taxon>Umbelopsis</taxon>
    </lineage>
</organism>
<reference evidence="3" key="1">
    <citation type="submission" date="2021-06" db="EMBL/GenBank/DDBJ databases">
        <authorList>
            <consortium name="DOE Joint Genome Institute"/>
            <person name="Mondo S.J."/>
            <person name="Amses K.R."/>
            <person name="Simmons D.R."/>
            <person name="Longcore J.E."/>
            <person name="Seto K."/>
            <person name="Alves G.H."/>
            <person name="Bonds A.E."/>
            <person name="Quandt C.A."/>
            <person name="Davis W.J."/>
            <person name="Chang Y."/>
            <person name="Letcher P.M."/>
            <person name="Powell M.J."/>
            <person name="Kuo A."/>
            <person name="Labutti K."/>
            <person name="Pangilinan J."/>
            <person name="Andreopoulos W."/>
            <person name="Tritt A."/>
            <person name="Riley R."/>
            <person name="Hundley H."/>
            <person name="Johnson J."/>
            <person name="Lipzen A."/>
            <person name="Barry K."/>
            <person name="Berbee M.L."/>
            <person name="Buchler N.E."/>
            <person name="Grigoriev I.V."/>
            <person name="Spatafora J.W."/>
            <person name="Stajich J.E."/>
            <person name="James T.Y."/>
        </authorList>
    </citation>
    <scope>NUCLEOTIDE SEQUENCE</scope>
    <source>
        <strain evidence="3">AG</strain>
    </source>
</reference>
<feature type="region of interest" description="Disordered" evidence="1">
    <location>
        <begin position="1"/>
        <end position="20"/>
    </location>
</feature>
<keyword evidence="2" id="KW-0472">Membrane</keyword>
<reference evidence="3" key="2">
    <citation type="journal article" date="2022" name="Proc. Natl. Acad. Sci. U.S.A.">
        <title>Diploid-dominant life cycles characterize the early evolution of Fungi.</title>
        <authorList>
            <person name="Amses K.R."/>
            <person name="Simmons D.R."/>
            <person name="Longcore J.E."/>
            <person name="Mondo S.J."/>
            <person name="Seto K."/>
            <person name="Jeronimo G.H."/>
            <person name="Bonds A.E."/>
            <person name="Quandt C.A."/>
            <person name="Davis W.J."/>
            <person name="Chang Y."/>
            <person name="Federici B.A."/>
            <person name="Kuo A."/>
            <person name="LaButti K."/>
            <person name="Pangilinan J."/>
            <person name="Andreopoulos W."/>
            <person name="Tritt A."/>
            <person name="Riley R."/>
            <person name="Hundley H."/>
            <person name="Johnson J."/>
            <person name="Lipzen A."/>
            <person name="Barry K."/>
            <person name="Lang B.F."/>
            <person name="Cuomo C.A."/>
            <person name="Buchler N.E."/>
            <person name="Grigoriev I.V."/>
            <person name="Spatafora J.W."/>
            <person name="Stajich J.E."/>
            <person name="James T.Y."/>
        </authorList>
    </citation>
    <scope>NUCLEOTIDE SEQUENCE</scope>
    <source>
        <strain evidence="3">AG</strain>
    </source>
</reference>
<feature type="compositionally biased region" description="Polar residues" evidence="1">
    <location>
        <begin position="97"/>
        <end position="107"/>
    </location>
</feature>
<evidence type="ECO:0000256" key="2">
    <source>
        <dbReference type="SAM" id="Phobius"/>
    </source>
</evidence>
<dbReference type="GeneID" id="75913444"/>
<evidence type="ECO:0000256" key="1">
    <source>
        <dbReference type="SAM" id="MobiDB-lite"/>
    </source>
</evidence>
<evidence type="ECO:0000313" key="3">
    <source>
        <dbReference type="EMBL" id="KAI8580691.1"/>
    </source>
</evidence>
<keyword evidence="2" id="KW-0812">Transmembrane</keyword>
<feature type="transmembrane region" description="Helical" evidence="2">
    <location>
        <begin position="186"/>
        <end position="207"/>
    </location>
</feature>